<dbReference type="EMBL" id="CAQQ02194471">
    <property type="status" value="NOT_ANNOTATED_CDS"/>
    <property type="molecule type" value="Genomic_DNA"/>
</dbReference>
<keyword evidence="4" id="KW-0678">Repressor</keyword>
<keyword evidence="10" id="KW-1185">Reference proteome</keyword>
<keyword evidence="6" id="KW-0805">Transcription regulation</keyword>
<organism evidence="9 10">
    <name type="scientific">Megaselia scalaris</name>
    <name type="common">Humpbacked fly</name>
    <name type="synonym">Phora scalaris</name>
    <dbReference type="NCBI Taxonomy" id="36166"/>
    <lineage>
        <taxon>Eukaryota</taxon>
        <taxon>Metazoa</taxon>
        <taxon>Ecdysozoa</taxon>
        <taxon>Arthropoda</taxon>
        <taxon>Hexapoda</taxon>
        <taxon>Insecta</taxon>
        <taxon>Pterygota</taxon>
        <taxon>Neoptera</taxon>
        <taxon>Endopterygota</taxon>
        <taxon>Diptera</taxon>
        <taxon>Brachycera</taxon>
        <taxon>Muscomorpha</taxon>
        <taxon>Platypezoidea</taxon>
        <taxon>Phoridae</taxon>
        <taxon>Megaseliini</taxon>
        <taxon>Megaselia</taxon>
    </lineage>
</organism>
<dbReference type="EnsemblMetazoa" id="MESCA006978-RA">
    <property type="protein sequence ID" value="MESCA006978-PA"/>
    <property type="gene ID" value="MESCA006978"/>
</dbReference>
<accession>T1GTE8</accession>
<name>T1GTE8_MEGSC</name>
<evidence type="ECO:0000313" key="10">
    <source>
        <dbReference type="Proteomes" id="UP000015102"/>
    </source>
</evidence>
<keyword evidence="3" id="KW-0158">Chromosome</keyword>
<dbReference type="STRING" id="36166.T1GTE8"/>
<evidence type="ECO:0000256" key="4">
    <source>
        <dbReference type="ARBA" id="ARBA00022491"/>
    </source>
</evidence>
<evidence type="ECO:0000256" key="2">
    <source>
        <dbReference type="ARBA" id="ARBA00004286"/>
    </source>
</evidence>
<sequence length="62" mass="6959">MHGKIIDNTNLQVQLARRQPQIEPINDASSSAVWSTIAASQSQKGSHKDKREMVVYDEGDMF</sequence>
<dbReference type="GO" id="GO:0034244">
    <property type="term" value="P:negative regulation of transcription elongation by RNA polymerase II"/>
    <property type="evidence" value="ECO:0007669"/>
    <property type="project" value="TreeGrafter"/>
</dbReference>
<keyword evidence="7" id="KW-0804">Transcription</keyword>
<proteinExistence type="predicted"/>
<reference evidence="10" key="1">
    <citation type="submission" date="2013-02" db="EMBL/GenBank/DDBJ databases">
        <authorList>
            <person name="Hughes D."/>
        </authorList>
    </citation>
    <scope>NUCLEOTIDE SEQUENCE</scope>
    <source>
        <strain>Durham</strain>
        <strain evidence="10">NC isolate 2 -- Noor lab</strain>
    </source>
</reference>
<evidence type="ECO:0000313" key="9">
    <source>
        <dbReference type="EnsemblMetazoa" id="MESCA006978-PA"/>
    </source>
</evidence>
<reference evidence="9" key="2">
    <citation type="submission" date="2015-06" db="UniProtKB">
        <authorList>
            <consortium name="EnsemblMetazoa"/>
        </authorList>
    </citation>
    <scope>IDENTIFICATION</scope>
</reference>
<evidence type="ECO:0000256" key="7">
    <source>
        <dbReference type="ARBA" id="ARBA00023163"/>
    </source>
</evidence>
<evidence type="ECO:0000256" key="6">
    <source>
        <dbReference type="ARBA" id="ARBA00023015"/>
    </source>
</evidence>
<evidence type="ECO:0000256" key="3">
    <source>
        <dbReference type="ARBA" id="ARBA00022454"/>
    </source>
</evidence>
<dbReference type="GO" id="GO:0005694">
    <property type="term" value="C:chromosome"/>
    <property type="evidence" value="ECO:0007669"/>
    <property type="project" value="UniProtKB-SubCell"/>
</dbReference>
<protein>
    <submittedName>
        <fullName evidence="9">Uncharacterized protein</fullName>
    </submittedName>
</protein>
<keyword evidence="5" id="KW-0694">RNA-binding</keyword>
<dbReference type="HOGENOM" id="CLU_2906686_0_0_1"/>
<comment type="subcellular location">
    <subcellularLocation>
        <location evidence="2">Chromosome</location>
    </subcellularLocation>
    <subcellularLocation>
        <location evidence="1">Nucleus</location>
    </subcellularLocation>
</comment>
<dbReference type="GO" id="GO:0003723">
    <property type="term" value="F:RNA binding"/>
    <property type="evidence" value="ECO:0007669"/>
    <property type="project" value="UniProtKB-KW"/>
</dbReference>
<dbReference type="AlphaFoldDB" id="T1GTE8"/>
<dbReference type="GO" id="GO:0032021">
    <property type="term" value="C:NELF complex"/>
    <property type="evidence" value="ECO:0007669"/>
    <property type="project" value="InterPro"/>
</dbReference>
<keyword evidence="8" id="KW-0539">Nucleus</keyword>
<dbReference type="PANTHER" id="PTHR17250">
    <property type="entry name" value="NEGATIVE ELONGATION FACTOR E"/>
    <property type="match status" value="1"/>
</dbReference>
<evidence type="ECO:0000256" key="1">
    <source>
        <dbReference type="ARBA" id="ARBA00004123"/>
    </source>
</evidence>
<dbReference type="PANTHER" id="PTHR17250:SF0">
    <property type="entry name" value="NEGATIVE ELONGATION FACTOR E"/>
    <property type="match status" value="1"/>
</dbReference>
<evidence type="ECO:0000256" key="8">
    <source>
        <dbReference type="ARBA" id="ARBA00023242"/>
    </source>
</evidence>
<dbReference type="InterPro" id="IPR033102">
    <property type="entry name" value="NELFE"/>
</dbReference>
<dbReference type="Proteomes" id="UP000015102">
    <property type="component" value="Unassembled WGS sequence"/>
</dbReference>
<evidence type="ECO:0000256" key="5">
    <source>
        <dbReference type="ARBA" id="ARBA00022884"/>
    </source>
</evidence>